<protein>
    <submittedName>
        <fullName evidence="1">Uncharacterized protein</fullName>
    </submittedName>
</protein>
<organism evidence="1">
    <name type="scientific">Rhizophora mucronata</name>
    <name type="common">Asiatic mangrove</name>
    <dbReference type="NCBI Taxonomy" id="61149"/>
    <lineage>
        <taxon>Eukaryota</taxon>
        <taxon>Viridiplantae</taxon>
        <taxon>Streptophyta</taxon>
        <taxon>Embryophyta</taxon>
        <taxon>Tracheophyta</taxon>
        <taxon>Spermatophyta</taxon>
        <taxon>Magnoliopsida</taxon>
        <taxon>eudicotyledons</taxon>
        <taxon>Gunneridae</taxon>
        <taxon>Pentapetalae</taxon>
        <taxon>rosids</taxon>
        <taxon>fabids</taxon>
        <taxon>Malpighiales</taxon>
        <taxon>Rhizophoraceae</taxon>
        <taxon>Rhizophora</taxon>
    </lineage>
</organism>
<evidence type="ECO:0000313" key="1">
    <source>
        <dbReference type="EMBL" id="MBX58744.1"/>
    </source>
</evidence>
<reference evidence="1" key="1">
    <citation type="submission" date="2018-02" db="EMBL/GenBank/DDBJ databases">
        <title>Rhizophora mucronata_Transcriptome.</title>
        <authorList>
            <person name="Meera S.P."/>
            <person name="Sreeshan A."/>
            <person name="Augustine A."/>
        </authorList>
    </citation>
    <scope>NUCLEOTIDE SEQUENCE</scope>
    <source>
        <tissue evidence="1">Leaf</tissue>
    </source>
</reference>
<sequence length="40" mass="4810">MVGVRAGGGRRRRLGRVVVRLRLQRVGRRRCRRGNWRPRK</sequence>
<dbReference type="EMBL" id="GGEC01078260">
    <property type="protein sequence ID" value="MBX58744.1"/>
    <property type="molecule type" value="Transcribed_RNA"/>
</dbReference>
<dbReference type="AlphaFoldDB" id="A0A2P2PVI4"/>
<accession>A0A2P2PVI4</accession>
<proteinExistence type="predicted"/>
<name>A0A2P2PVI4_RHIMU</name>